<reference evidence="2" key="1">
    <citation type="submission" date="2024-06" db="UniProtKB">
        <authorList>
            <consortium name="RefSeq"/>
        </authorList>
    </citation>
    <scope>NUCLEOTIDE SEQUENCE [LARGE SCALE GENOMIC DNA]</scope>
    <source>
        <strain evidence="2">MV2-25</strain>
    </source>
</reference>
<dbReference type="AlphaFoldDB" id="A0A6I8V4H3"/>
<organism evidence="2 3">
    <name type="scientific">Drosophila pseudoobscura pseudoobscura</name>
    <name type="common">Fruit fly</name>
    <dbReference type="NCBI Taxonomy" id="46245"/>
    <lineage>
        <taxon>Eukaryota</taxon>
        <taxon>Metazoa</taxon>
        <taxon>Ecdysozoa</taxon>
        <taxon>Arthropoda</taxon>
        <taxon>Hexapoda</taxon>
        <taxon>Insecta</taxon>
        <taxon>Pterygota</taxon>
        <taxon>Neoptera</taxon>
        <taxon>Endopterygota</taxon>
        <taxon>Diptera</taxon>
        <taxon>Brachycera</taxon>
        <taxon>Muscomorpha</taxon>
        <taxon>Ephydroidea</taxon>
        <taxon>Drosophilidae</taxon>
        <taxon>Drosophila</taxon>
        <taxon>Sophophora</taxon>
    </lineage>
</organism>
<dbReference type="RefSeq" id="XP_002138599.2">
    <property type="nucleotide sequence ID" value="XM_002138563.3"/>
</dbReference>
<proteinExistence type="predicted"/>
<evidence type="ECO:0000256" key="1">
    <source>
        <dbReference type="SAM" id="SignalP"/>
    </source>
</evidence>
<gene>
    <name evidence="3" type="primary">LOC6898579</name>
</gene>
<keyword evidence="1" id="KW-0732">Signal</keyword>
<accession>A0A6I8V4H3</accession>
<sequence length="165" mass="18223">MGLGRTWIILGLIGSIACLGNAEPRLLGSEEDASLEDDNLSFLNSKSQKFASSATTIIENDHTLIYGSGDNNKITYNGHRFVVDHGIIKLFEGSKTYTFRPLGANVEKRQTIDFNGRPATVQLSNGNVFVYLPDGTVMGRIGNSYFVGDRYAVENRDRMIRNSNL</sequence>
<feature type="signal peptide" evidence="1">
    <location>
        <begin position="1"/>
        <end position="22"/>
    </location>
</feature>
<dbReference type="KEGG" id="dpo:6898579"/>
<evidence type="ECO:0000313" key="3">
    <source>
        <dbReference type="RefSeq" id="XP_002138599.2"/>
    </source>
</evidence>
<dbReference type="InParanoid" id="A0A6I8V4H3"/>
<name>A0A6I8V4H3_DROPS</name>
<reference evidence="3" key="2">
    <citation type="submission" date="2025-08" db="UniProtKB">
        <authorList>
            <consortium name="RefSeq"/>
        </authorList>
    </citation>
    <scope>IDENTIFICATION</scope>
    <source>
        <strain evidence="3">MV-25-SWS-2005</strain>
        <tissue evidence="3">Whole body</tissue>
    </source>
</reference>
<protein>
    <submittedName>
        <fullName evidence="3">Uncharacterized protein</fullName>
    </submittedName>
</protein>
<dbReference type="Proteomes" id="UP000001819">
    <property type="component" value="Chromosome 3"/>
</dbReference>
<evidence type="ECO:0000313" key="2">
    <source>
        <dbReference type="Proteomes" id="UP000001819"/>
    </source>
</evidence>
<dbReference type="PROSITE" id="PS51257">
    <property type="entry name" value="PROKAR_LIPOPROTEIN"/>
    <property type="match status" value="1"/>
</dbReference>
<keyword evidence="2" id="KW-1185">Reference proteome</keyword>
<feature type="chain" id="PRO_5026267314" evidence="1">
    <location>
        <begin position="23"/>
        <end position="165"/>
    </location>
</feature>